<organism evidence="1">
    <name type="scientific">Anguilla anguilla</name>
    <name type="common">European freshwater eel</name>
    <name type="synonym">Muraena anguilla</name>
    <dbReference type="NCBI Taxonomy" id="7936"/>
    <lineage>
        <taxon>Eukaryota</taxon>
        <taxon>Metazoa</taxon>
        <taxon>Chordata</taxon>
        <taxon>Craniata</taxon>
        <taxon>Vertebrata</taxon>
        <taxon>Euteleostomi</taxon>
        <taxon>Actinopterygii</taxon>
        <taxon>Neopterygii</taxon>
        <taxon>Teleostei</taxon>
        <taxon>Anguilliformes</taxon>
        <taxon>Anguillidae</taxon>
        <taxon>Anguilla</taxon>
    </lineage>
</organism>
<sequence>MHLQRANGKWLIPESLTLNKAHGVTLFLVPRKQGCRSSDLINQAEIMWRATCHTRAGHNTYSPHFGCFVSAQAQVAEQNVS</sequence>
<proteinExistence type="predicted"/>
<dbReference type="AlphaFoldDB" id="A0A0E9WCH1"/>
<name>A0A0E9WCH1_ANGAN</name>
<reference evidence="1" key="1">
    <citation type="submission" date="2014-11" db="EMBL/GenBank/DDBJ databases">
        <authorList>
            <person name="Amaro Gonzalez C."/>
        </authorList>
    </citation>
    <scope>NUCLEOTIDE SEQUENCE</scope>
</reference>
<reference evidence="1" key="2">
    <citation type="journal article" date="2015" name="Fish Shellfish Immunol.">
        <title>Early steps in the European eel (Anguilla anguilla)-Vibrio vulnificus interaction in the gills: Role of the RtxA13 toxin.</title>
        <authorList>
            <person name="Callol A."/>
            <person name="Pajuelo D."/>
            <person name="Ebbesson L."/>
            <person name="Teles M."/>
            <person name="MacKenzie S."/>
            <person name="Amaro C."/>
        </authorList>
    </citation>
    <scope>NUCLEOTIDE SEQUENCE</scope>
</reference>
<accession>A0A0E9WCH1</accession>
<dbReference type="EMBL" id="GBXM01021342">
    <property type="protein sequence ID" value="JAH87235.1"/>
    <property type="molecule type" value="Transcribed_RNA"/>
</dbReference>
<evidence type="ECO:0000313" key="1">
    <source>
        <dbReference type="EMBL" id="JAH87235.1"/>
    </source>
</evidence>
<protein>
    <submittedName>
        <fullName evidence="1">Uncharacterized protein</fullName>
    </submittedName>
</protein>